<dbReference type="AlphaFoldDB" id="A0A6G1IHP2"/>
<evidence type="ECO:0000313" key="1">
    <source>
        <dbReference type="EMBL" id="KAF2677608.1"/>
    </source>
</evidence>
<name>A0A6G1IHP2_9PLEO</name>
<protein>
    <submittedName>
        <fullName evidence="1">Uncharacterized protein</fullName>
    </submittedName>
</protein>
<dbReference type="Proteomes" id="UP000799291">
    <property type="component" value="Unassembled WGS sequence"/>
</dbReference>
<organism evidence="1 2">
    <name type="scientific">Lentithecium fluviatile CBS 122367</name>
    <dbReference type="NCBI Taxonomy" id="1168545"/>
    <lineage>
        <taxon>Eukaryota</taxon>
        <taxon>Fungi</taxon>
        <taxon>Dikarya</taxon>
        <taxon>Ascomycota</taxon>
        <taxon>Pezizomycotina</taxon>
        <taxon>Dothideomycetes</taxon>
        <taxon>Pleosporomycetidae</taxon>
        <taxon>Pleosporales</taxon>
        <taxon>Massarineae</taxon>
        <taxon>Lentitheciaceae</taxon>
        <taxon>Lentithecium</taxon>
    </lineage>
</organism>
<accession>A0A6G1IHP2</accession>
<gene>
    <name evidence="1" type="ORF">K458DRAFT_350040</name>
</gene>
<proteinExistence type="predicted"/>
<reference evidence="1" key="1">
    <citation type="journal article" date="2020" name="Stud. Mycol.">
        <title>101 Dothideomycetes genomes: a test case for predicting lifestyles and emergence of pathogens.</title>
        <authorList>
            <person name="Haridas S."/>
            <person name="Albert R."/>
            <person name="Binder M."/>
            <person name="Bloem J."/>
            <person name="Labutti K."/>
            <person name="Salamov A."/>
            <person name="Andreopoulos B."/>
            <person name="Baker S."/>
            <person name="Barry K."/>
            <person name="Bills G."/>
            <person name="Bluhm B."/>
            <person name="Cannon C."/>
            <person name="Castanera R."/>
            <person name="Culley D."/>
            <person name="Daum C."/>
            <person name="Ezra D."/>
            <person name="Gonzalez J."/>
            <person name="Henrissat B."/>
            <person name="Kuo A."/>
            <person name="Liang C."/>
            <person name="Lipzen A."/>
            <person name="Lutzoni F."/>
            <person name="Magnuson J."/>
            <person name="Mondo S."/>
            <person name="Nolan M."/>
            <person name="Ohm R."/>
            <person name="Pangilinan J."/>
            <person name="Park H.-J."/>
            <person name="Ramirez L."/>
            <person name="Alfaro M."/>
            <person name="Sun H."/>
            <person name="Tritt A."/>
            <person name="Yoshinaga Y."/>
            <person name="Zwiers L.-H."/>
            <person name="Turgeon B."/>
            <person name="Goodwin S."/>
            <person name="Spatafora J."/>
            <person name="Crous P."/>
            <person name="Grigoriev I."/>
        </authorList>
    </citation>
    <scope>NUCLEOTIDE SEQUENCE</scope>
    <source>
        <strain evidence="1">CBS 122367</strain>
    </source>
</reference>
<keyword evidence="2" id="KW-1185">Reference proteome</keyword>
<sequence length="90" mass="10068">MDRASQALAKDLPLNVRGTYVARSDLSGVPLTTIWHREHGRPSIEEKARGQQYLTPEEEKALVSFLLLMSDLGQPVRVKFIPSLALILAR</sequence>
<feature type="non-terminal residue" evidence="1">
    <location>
        <position position="90"/>
    </location>
</feature>
<dbReference type="EMBL" id="MU005621">
    <property type="protein sequence ID" value="KAF2677608.1"/>
    <property type="molecule type" value="Genomic_DNA"/>
</dbReference>
<evidence type="ECO:0000313" key="2">
    <source>
        <dbReference type="Proteomes" id="UP000799291"/>
    </source>
</evidence>
<dbReference type="OrthoDB" id="4357141at2759"/>